<organism evidence="1 2">
    <name type="scientific">Legionella rubrilucens</name>
    <dbReference type="NCBI Taxonomy" id="458"/>
    <lineage>
        <taxon>Bacteria</taxon>
        <taxon>Pseudomonadati</taxon>
        <taxon>Pseudomonadota</taxon>
        <taxon>Gammaproteobacteria</taxon>
        <taxon>Legionellales</taxon>
        <taxon>Legionellaceae</taxon>
        <taxon>Legionella</taxon>
    </lineage>
</organism>
<evidence type="ECO:0000313" key="1">
    <source>
        <dbReference type="EMBL" id="KTD45607.1"/>
    </source>
</evidence>
<dbReference type="InterPro" id="IPR036412">
    <property type="entry name" value="HAD-like_sf"/>
</dbReference>
<evidence type="ECO:0008006" key="3">
    <source>
        <dbReference type="Google" id="ProtNLM"/>
    </source>
</evidence>
<dbReference type="Pfam" id="PF08282">
    <property type="entry name" value="Hydrolase_3"/>
    <property type="match status" value="1"/>
</dbReference>
<dbReference type="RefSeq" id="WP_058532387.1">
    <property type="nucleotide sequence ID" value="NZ_CAAAIN010000002.1"/>
</dbReference>
<evidence type="ECO:0000313" key="2">
    <source>
        <dbReference type="Proteomes" id="UP000054608"/>
    </source>
</evidence>
<dbReference type="PATRIC" id="fig|458.5.peg.2507"/>
<dbReference type="STRING" id="458.Lrub_2404"/>
<proteinExistence type="predicted"/>
<comment type="caution">
    <text evidence="1">The sequence shown here is derived from an EMBL/GenBank/DDBJ whole genome shotgun (WGS) entry which is preliminary data.</text>
</comment>
<dbReference type="OrthoDB" id="5509517at2"/>
<protein>
    <recommendedName>
        <fullName evidence="3">Capsular biosynthesis protein</fullName>
    </recommendedName>
</protein>
<gene>
    <name evidence="1" type="ORF">Lrub_2404</name>
</gene>
<dbReference type="Proteomes" id="UP000054608">
    <property type="component" value="Unassembled WGS sequence"/>
</dbReference>
<dbReference type="AlphaFoldDB" id="A0A0W0XLZ3"/>
<accession>A0A0W0XLZ3</accession>
<sequence>MRICIDIDGTICTLRQAHETYQDVKPLEGAAERIMALKERGFYIILCTARHMKTCESNVGRVVAKEGLTLLEWLRNHGFVYDEIWFGKPYAHVYIDDRALQFNGSWQHIEDDLINSYL</sequence>
<keyword evidence="2" id="KW-1185">Reference proteome</keyword>
<dbReference type="SUPFAM" id="SSF56784">
    <property type="entry name" value="HAD-like"/>
    <property type="match status" value="1"/>
</dbReference>
<reference evidence="1 2" key="1">
    <citation type="submission" date="2015-11" db="EMBL/GenBank/DDBJ databases">
        <title>Genomic analysis of 38 Legionella species identifies large and diverse effector repertoires.</title>
        <authorList>
            <person name="Burstein D."/>
            <person name="Amaro F."/>
            <person name="Zusman T."/>
            <person name="Lifshitz Z."/>
            <person name="Cohen O."/>
            <person name="Gilbert J.A."/>
            <person name="Pupko T."/>
            <person name="Shuman H.A."/>
            <person name="Segal G."/>
        </authorList>
    </citation>
    <scope>NUCLEOTIDE SEQUENCE [LARGE SCALE GENOMIC DNA]</scope>
    <source>
        <strain evidence="1 2">WA-270A-C2</strain>
    </source>
</reference>
<name>A0A0W0XLZ3_9GAMM</name>
<dbReference type="Gene3D" id="3.40.50.1000">
    <property type="entry name" value="HAD superfamily/HAD-like"/>
    <property type="match status" value="1"/>
</dbReference>
<dbReference type="EMBL" id="LNYT01000022">
    <property type="protein sequence ID" value="KTD45607.1"/>
    <property type="molecule type" value="Genomic_DNA"/>
</dbReference>
<dbReference type="InterPro" id="IPR023214">
    <property type="entry name" value="HAD_sf"/>
</dbReference>